<dbReference type="PANTHER" id="PTHR23351:SF24">
    <property type="entry name" value="ACTIVATING TRANSCRIPTION FACTOR 3-RELATED"/>
    <property type="match status" value="1"/>
</dbReference>
<accession>A0A210QEQ5</accession>
<evidence type="ECO:0000256" key="3">
    <source>
        <dbReference type="ARBA" id="ARBA00023163"/>
    </source>
</evidence>
<keyword evidence="3" id="KW-0804">Transcription</keyword>
<dbReference type="SUPFAM" id="SSF57959">
    <property type="entry name" value="Leucine zipper domain"/>
    <property type="match status" value="1"/>
</dbReference>
<dbReference type="PROSITE" id="PS50217">
    <property type="entry name" value="BZIP"/>
    <property type="match status" value="1"/>
</dbReference>
<dbReference type="SMART" id="SM00338">
    <property type="entry name" value="BRLZ"/>
    <property type="match status" value="1"/>
</dbReference>
<feature type="compositionally biased region" description="Basic residues" evidence="5">
    <location>
        <begin position="84"/>
        <end position="94"/>
    </location>
</feature>
<dbReference type="GO" id="GO:0000978">
    <property type="term" value="F:RNA polymerase II cis-regulatory region sequence-specific DNA binding"/>
    <property type="evidence" value="ECO:0007669"/>
    <property type="project" value="TreeGrafter"/>
</dbReference>
<keyword evidence="8" id="KW-1185">Reference proteome</keyword>
<evidence type="ECO:0000259" key="6">
    <source>
        <dbReference type="PROSITE" id="PS50217"/>
    </source>
</evidence>
<dbReference type="Gene3D" id="1.20.5.170">
    <property type="match status" value="1"/>
</dbReference>
<dbReference type="InterPro" id="IPR000837">
    <property type="entry name" value="AP-1"/>
</dbReference>
<dbReference type="Proteomes" id="UP000242188">
    <property type="component" value="Unassembled WGS sequence"/>
</dbReference>
<organism evidence="7 8">
    <name type="scientific">Mizuhopecten yessoensis</name>
    <name type="common">Japanese scallop</name>
    <name type="synonym">Patinopecten yessoensis</name>
    <dbReference type="NCBI Taxonomy" id="6573"/>
    <lineage>
        <taxon>Eukaryota</taxon>
        <taxon>Metazoa</taxon>
        <taxon>Spiralia</taxon>
        <taxon>Lophotrochozoa</taxon>
        <taxon>Mollusca</taxon>
        <taxon>Bivalvia</taxon>
        <taxon>Autobranchia</taxon>
        <taxon>Pteriomorphia</taxon>
        <taxon>Pectinida</taxon>
        <taxon>Pectinoidea</taxon>
        <taxon>Pectinidae</taxon>
        <taxon>Mizuhopecten</taxon>
    </lineage>
</organism>
<reference evidence="7 8" key="1">
    <citation type="journal article" date="2017" name="Nat. Ecol. Evol.">
        <title>Scallop genome provides insights into evolution of bilaterian karyotype and development.</title>
        <authorList>
            <person name="Wang S."/>
            <person name="Zhang J."/>
            <person name="Jiao W."/>
            <person name="Li J."/>
            <person name="Xun X."/>
            <person name="Sun Y."/>
            <person name="Guo X."/>
            <person name="Huan P."/>
            <person name="Dong B."/>
            <person name="Zhang L."/>
            <person name="Hu X."/>
            <person name="Sun X."/>
            <person name="Wang J."/>
            <person name="Zhao C."/>
            <person name="Wang Y."/>
            <person name="Wang D."/>
            <person name="Huang X."/>
            <person name="Wang R."/>
            <person name="Lv J."/>
            <person name="Li Y."/>
            <person name="Zhang Z."/>
            <person name="Liu B."/>
            <person name="Lu W."/>
            <person name="Hui Y."/>
            <person name="Liang J."/>
            <person name="Zhou Z."/>
            <person name="Hou R."/>
            <person name="Li X."/>
            <person name="Liu Y."/>
            <person name="Li H."/>
            <person name="Ning X."/>
            <person name="Lin Y."/>
            <person name="Zhao L."/>
            <person name="Xing Q."/>
            <person name="Dou J."/>
            <person name="Li Y."/>
            <person name="Mao J."/>
            <person name="Guo H."/>
            <person name="Dou H."/>
            <person name="Li T."/>
            <person name="Mu C."/>
            <person name="Jiang W."/>
            <person name="Fu Q."/>
            <person name="Fu X."/>
            <person name="Miao Y."/>
            <person name="Liu J."/>
            <person name="Yu Q."/>
            <person name="Li R."/>
            <person name="Liao H."/>
            <person name="Li X."/>
            <person name="Kong Y."/>
            <person name="Jiang Z."/>
            <person name="Chourrout D."/>
            <person name="Li R."/>
            <person name="Bao Z."/>
        </authorList>
    </citation>
    <scope>NUCLEOTIDE SEQUENCE [LARGE SCALE GENOMIC DNA]</scope>
    <source>
        <strain evidence="7 8">PY_sf001</strain>
    </source>
</reference>
<feature type="region of interest" description="Disordered" evidence="5">
    <location>
        <begin position="77"/>
        <end position="96"/>
    </location>
</feature>
<keyword evidence="4" id="KW-0175">Coiled coil</keyword>
<proteinExistence type="predicted"/>
<feature type="domain" description="BZIP" evidence="6">
    <location>
        <begin position="71"/>
        <end position="134"/>
    </location>
</feature>
<dbReference type="GO" id="GO:0000981">
    <property type="term" value="F:DNA-binding transcription factor activity, RNA polymerase II-specific"/>
    <property type="evidence" value="ECO:0007669"/>
    <property type="project" value="TreeGrafter"/>
</dbReference>
<comment type="caution">
    <text evidence="7">The sequence shown here is derived from an EMBL/GenBank/DDBJ whole genome shotgun (WGS) entry which is preliminary data.</text>
</comment>
<evidence type="ECO:0000256" key="1">
    <source>
        <dbReference type="ARBA" id="ARBA00023015"/>
    </source>
</evidence>
<dbReference type="InterPro" id="IPR004827">
    <property type="entry name" value="bZIP"/>
</dbReference>
<sequence>MTRESDTAQVIEFDEGLAEASRVAMETGMLTPLVKEELKYTILSRREANGKGQIEVTFDDPQQYQLTTEELEKVEKRRQQNRSAARRFRHRQKQTSHDFIKKIQSLESNNTTLRSELEKVSREKDELQRELHAHLLHCPTLGLNNTHLCQEYHLFEQ</sequence>
<evidence type="ECO:0000256" key="4">
    <source>
        <dbReference type="SAM" id="Coils"/>
    </source>
</evidence>
<evidence type="ECO:0000256" key="2">
    <source>
        <dbReference type="ARBA" id="ARBA00023125"/>
    </source>
</evidence>
<evidence type="ECO:0000313" key="7">
    <source>
        <dbReference type="EMBL" id="OWF47230.1"/>
    </source>
</evidence>
<gene>
    <name evidence="7" type="ORF">KP79_PYT10639</name>
</gene>
<feature type="coiled-coil region" evidence="4">
    <location>
        <begin position="103"/>
        <end position="137"/>
    </location>
</feature>
<dbReference type="PANTHER" id="PTHR23351">
    <property type="entry name" value="FOS TRANSCRIPTION FACTOR-RELATED"/>
    <property type="match status" value="1"/>
</dbReference>
<dbReference type="AlphaFoldDB" id="A0A210QEQ5"/>
<dbReference type="EMBL" id="NEDP02003995">
    <property type="protein sequence ID" value="OWF47230.1"/>
    <property type="molecule type" value="Genomic_DNA"/>
</dbReference>
<evidence type="ECO:0000313" key="8">
    <source>
        <dbReference type="Proteomes" id="UP000242188"/>
    </source>
</evidence>
<name>A0A210QEQ5_MIZYE</name>
<keyword evidence="1" id="KW-0805">Transcription regulation</keyword>
<keyword evidence="2" id="KW-0238">DNA-binding</keyword>
<dbReference type="PROSITE" id="PS00036">
    <property type="entry name" value="BZIP_BASIC"/>
    <property type="match status" value="1"/>
</dbReference>
<dbReference type="OrthoDB" id="2596881at2759"/>
<dbReference type="InterPro" id="IPR046347">
    <property type="entry name" value="bZIP_sf"/>
</dbReference>
<dbReference type="GO" id="GO:0005634">
    <property type="term" value="C:nucleus"/>
    <property type="evidence" value="ECO:0007669"/>
    <property type="project" value="TreeGrafter"/>
</dbReference>
<evidence type="ECO:0000256" key="5">
    <source>
        <dbReference type="SAM" id="MobiDB-lite"/>
    </source>
</evidence>
<protein>
    <submittedName>
        <fullName evidence="7">Transcription factor kayak</fullName>
    </submittedName>
</protein>
<dbReference type="Pfam" id="PF00170">
    <property type="entry name" value="bZIP_1"/>
    <property type="match status" value="1"/>
</dbReference>
<dbReference type="STRING" id="6573.A0A210QEQ5"/>